<feature type="coiled-coil region" evidence="5">
    <location>
        <begin position="526"/>
        <end position="713"/>
    </location>
</feature>
<evidence type="ECO:0000256" key="1">
    <source>
        <dbReference type="ARBA" id="ARBA00022512"/>
    </source>
</evidence>
<name>A0A923NGD3_WEICO</name>
<keyword evidence="4" id="KW-0572">Peptidoglycan-anchor</keyword>
<feature type="signal peptide" evidence="7">
    <location>
        <begin position="1"/>
        <end position="32"/>
    </location>
</feature>
<feature type="region of interest" description="Disordered" evidence="6">
    <location>
        <begin position="47"/>
        <end position="80"/>
    </location>
</feature>
<protein>
    <submittedName>
        <fullName evidence="9">SEC10/PgrA surface exclusion domain-containing protein</fullName>
    </submittedName>
</protein>
<evidence type="ECO:0000256" key="6">
    <source>
        <dbReference type="SAM" id="MobiDB-lite"/>
    </source>
</evidence>
<keyword evidence="2" id="KW-0964">Secreted</keyword>
<keyword evidence="1" id="KW-0134">Cell wall</keyword>
<dbReference type="InterPro" id="IPR014044">
    <property type="entry name" value="CAP_dom"/>
</dbReference>
<dbReference type="Pfam" id="PF19258">
    <property type="entry name" value="KxYKxGKxW_sig"/>
    <property type="match status" value="1"/>
</dbReference>
<accession>A0A923NGD3</accession>
<evidence type="ECO:0000313" key="10">
    <source>
        <dbReference type="Proteomes" id="UP000650485"/>
    </source>
</evidence>
<dbReference type="Pfam" id="PF00188">
    <property type="entry name" value="CAP"/>
    <property type="match status" value="1"/>
</dbReference>
<dbReference type="NCBIfam" id="TIGR01167">
    <property type="entry name" value="LPXTG_anchor"/>
    <property type="match status" value="1"/>
</dbReference>
<dbReference type="AlphaFoldDB" id="A0A923NGD3"/>
<feature type="chain" id="PRO_5036861791" evidence="7">
    <location>
        <begin position="33"/>
        <end position="825"/>
    </location>
</feature>
<feature type="domain" description="Gram-positive cocci surface proteins LPxTG" evidence="8">
    <location>
        <begin position="792"/>
        <end position="825"/>
    </location>
</feature>
<evidence type="ECO:0000256" key="5">
    <source>
        <dbReference type="SAM" id="Coils"/>
    </source>
</evidence>
<dbReference type="NCBIfam" id="TIGR04320">
    <property type="entry name" value="Surf_Exclu_PgrA"/>
    <property type="match status" value="1"/>
</dbReference>
<keyword evidence="5" id="KW-0175">Coiled coil</keyword>
<organism evidence="9 10">
    <name type="scientific">Weissella confusa</name>
    <name type="common">Lactobacillus confusus</name>
    <dbReference type="NCBI Taxonomy" id="1583"/>
    <lineage>
        <taxon>Bacteria</taxon>
        <taxon>Bacillati</taxon>
        <taxon>Bacillota</taxon>
        <taxon>Bacilli</taxon>
        <taxon>Lactobacillales</taxon>
        <taxon>Lactobacillaceae</taxon>
        <taxon>Weissella</taxon>
    </lineage>
</organism>
<evidence type="ECO:0000313" key="9">
    <source>
        <dbReference type="EMBL" id="MBC6499215.1"/>
    </source>
</evidence>
<comment type="caution">
    <text evidence="9">The sequence shown here is derived from an EMBL/GenBank/DDBJ whole genome shotgun (WGS) entry which is preliminary data.</text>
</comment>
<evidence type="ECO:0000256" key="4">
    <source>
        <dbReference type="ARBA" id="ARBA00023088"/>
    </source>
</evidence>
<evidence type="ECO:0000256" key="2">
    <source>
        <dbReference type="ARBA" id="ARBA00022525"/>
    </source>
</evidence>
<gene>
    <name evidence="9" type="ORF">H7R52_11135</name>
</gene>
<evidence type="ECO:0000256" key="3">
    <source>
        <dbReference type="ARBA" id="ARBA00022729"/>
    </source>
</evidence>
<proteinExistence type="predicted"/>
<dbReference type="InterPro" id="IPR022263">
    <property type="entry name" value="KxYKxGKxW"/>
</dbReference>
<feature type="compositionally biased region" description="Polar residues" evidence="6">
    <location>
        <begin position="47"/>
        <end position="73"/>
    </location>
</feature>
<dbReference type="InterPro" id="IPR027607">
    <property type="entry name" value="Surf_Exclu_SEC10/PgrA"/>
</dbReference>
<reference evidence="9" key="1">
    <citation type="submission" date="2020-08" db="EMBL/GenBank/DDBJ databases">
        <title>Complete genome sequence of Weissella confusa strain FS54 provides insights into metabolic potential.</title>
        <authorList>
            <person name="Fhoula I."/>
            <person name="Najjari A."/>
            <person name="Lekired A."/>
            <person name="Bessrour-Aouam N."/>
            <person name="Jaballah S."/>
            <person name="Klibi N."/>
            <person name="Ouzari H.-I."/>
        </authorList>
    </citation>
    <scope>NUCLEOTIDE SEQUENCE</scope>
    <source>
        <strain evidence="9">FS54</strain>
    </source>
</reference>
<dbReference type="PROSITE" id="PS50847">
    <property type="entry name" value="GRAM_POS_ANCHORING"/>
    <property type="match status" value="1"/>
</dbReference>
<sequence>MRKKMYKSGKMWVVASVFALTGVTGTTMVANADTVSSVSQKEIVSVVPTSSAPTDNQPSVAMPSSDSVSNRALQTADDARSSEAVVQQVADKQASVSVASSNVAVAQSNADVANSALSSANDAVSLAQSNVTTASNTVSSNQTAVVNASNSVQEIQSAITNQPSAIASASSVVVAKSTAVDSASAALNSANDALAMDNHQAVNDSQAVNVASSNASLANSSEAVAKSAADKTQTALNQAKALQNNAASVIASDKQAFNTAQDKLNQEETKLNNTPTSVASLPVAKPAATGSTITAASTIQEVNQLPDKLVKPGNADGHEYDPFYTNWYSYDGRNGLDASDIISASGMTDAQQQDLANYELTLINWFRAQNGLSPLHITNASQAAALVEMNKRLATANTKNNHYTSDSYFSDNNRGHVSIAQNLGMGQSTPRTMLEAKIQVLNALTAMAYQDGAQDWGHRDNLLIDSNKEYGSTVYTNAFGAYWTPDGDFLMDFYVMTPYAVDRSDMTVTDAPYVNQNTGWIANPAYAKQQSVVNQAKANLANAENQLKIDTENSKNATSLVEVASKANNDAQSVLTAATKVANQANSELQSAKTKLQSTLKAIEADKSKISEATHTLSVAKDNLANAQKKLTLVSDAQALQTELAVRQQVLKAANDQLREDEATLANAQHNLDVALATQNVKKIAAQKAQSDLDSAKSALLQAQQNLDKANEAVTSAGKAAQDAIDSANKMANKTVNNDQQAPGNSMVLSTNADETDLLPVSVQRGSNSKDYPSTEASNPVELTSLVHDVVLPETGASQKSTNGVAAVLLLTSALSLLGIKKREN</sequence>
<dbReference type="NCBIfam" id="TIGR03715">
    <property type="entry name" value="KxYKxGKxW"/>
    <property type="match status" value="1"/>
</dbReference>
<evidence type="ECO:0000259" key="8">
    <source>
        <dbReference type="PROSITE" id="PS50847"/>
    </source>
</evidence>
<dbReference type="EMBL" id="JACSZT010000008">
    <property type="protein sequence ID" value="MBC6499215.1"/>
    <property type="molecule type" value="Genomic_DNA"/>
</dbReference>
<dbReference type="InterPro" id="IPR019931">
    <property type="entry name" value="LPXTG_anchor"/>
</dbReference>
<keyword evidence="3 7" id="KW-0732">Signal</keyword>
<dbReference type="Proteomes" id="UP000650485">
    <property type="component" value="Unassembled WGS sequence"/>
</dbReference>
<evidence type="ECO:0000256" key="7">
    <source>
        <dbReference type="SAM" id="SignalP"/>
    </source>
</evidence>